<dbReference type="Proteomes" id="UP000196228">
    <property type="component" value="Chromosome"/>
</dbReference>
<accession>A0A1Y0HXI7</accession>
<dbReference type="Gene3D" id="2.30.110.10">
    <property type="entry name" value="Electron Transport, Fmn-binding Protein, Chain A"/>
    <property type="match status" value="1"/>
</dbReference>
<name>A0A1Y0HXI7_CELCE</name>
<gene>
    <name evidence="1" type="ORF">CBR64_16150</name>
</gene>
<evidence type="ECO:0000313" key="1">
    <source>
        <dbReference type="EMBL" id="ARU52749.1"/>
    </source>
</evidence>
<evidence type="ECO:0000313" key="2">
    <source>
        <dbReference type="Proteomes" id="UP000196228"/>
    </source>
</evidence>
<protein>
    <recommendedName>
        <fullName evidence="3">Nitroreductase family deazaflavin-dependent oxidoreductase</fullName>
    </recommendedName>
</protein>
<dbReference type="AlphaFoldDB" id="A0A1Y0HXI7"/>
<dbReference type="InterPro" id="IPR012349">
    <property type="entry name" value="Split_barrel_FMN-bd"/>
</dbReference>
<dbReference type="InterPro" id="IPR004378">
    <property type="entry name" value="F420H2_quin_Rdtase"/>
</dbReference>
<sequence>MVAMPIPHWVTRSNKRFLNPVMLRVATGVGPMAVVRHVGRRSGRVYRTPVFAFAYRDSPADPVRVVLALTYGPDVDWVRNVDAAGEFVLERRGEEFRVVDVRRVEGEDGLRLVPGWTSAVLRRTGVDRFRTGRLLRAPAATSA</sequence>
<proteinExistence type="predicted"/>
<dbReference type="GO" id="GO:0016491">
    <property type="term" value="F:oxidoreductase activity"/>
    <property type="evidence" value="ECO:0007669"/>
    <property type="project" value="InterPro"/>
</dbReference>
<dbReference type="EMBL" id="CP021383">
    <property type="protein sequence ID" value="ARU52749.1"/>
    <property type="molecule type" value="Genomic_DNA"/>
</dbReference>
<evidence type="ECO:0008006" key="3">
    <source>
        <dbReference type="Google" id="ProtNLM"/>
    </source>
</evidence>
<dbReference type="KEGG" id="cceu:CBR64_16150"/>
<organism evidence="1 2">
    <name type="scientific">Cellulosimicrobium cellulans</name>
    <name type="common">Arthrobacter luteus</name>
    <dbReference type="NCBI Taxonomy" id="1710"/>
    <lineage>
        <taxon>Bacteria</taxon>
        <taxon>Bacillati</taxon>
        <taxon>Actinomycetota</taxon>
        <taxon>Actinomycetes</taxon>
        <taxon>Micrococcales</taxon>
        <taxon>Promicromonosporaceae</taxon>
        <taxon>Cellulosimicrobium</taxon>
    </lineage>
</organism>
<dbReference type="NCBIfam" id="TIGR00026">
    <property type="entry name" value="hi_GC_TIGR00026"/>
    <property type="match status" value="1"/>
</dbReference>
<reference evidence="1 2" key="1">
    <citation type="submission" date="2017-05" db="EMBL/GenBank/DDBJ databases">
        <authorList>
            <person name="Song R."/>
            <person name="Chenine A.L."/>
            <person name="Ruprecht R.M."/>
        </authorList>
    </citation>
    <scope>NUCLEOTIDE SEQUENCE [LARGE SCALE GENOMIC DNA]</scope>
    <source>
        <strain evidence="1 2">PSBB019</strain>
    </source>
</reference>